<reference evidence="8" key="2">
    <citation type="submission" date="2020-11" db="EMBL/GenBank/DDBJ databases">
        <authorList>
            <person name="McCartney M.A."/>
            <person name="Auch B."/>
            <person name="Kono T."/>
            <person name="Mallez S."/>
            <person name="Becker A."/>
            <person name="Gohl D.M."/>
            <person name="Silverstein K.A.T."/>
            <person name="Koren S."/>
            <person name="Bechman K.B."/>
            <person name="Herman A."/>
            <person name="Abrahante J.E."/>
            <person name="Garbe J."/>
        </authorList>
    </citation>
    <scope>NUCLEOTIDE SEQUENCE</scope>
    <source>
        <strain evidence="8">Duluth1</strain>
        <tissue evidence="8">Whole animal</tissue>
    </source>
</reference>
<evidence type="ECO:0000256" key="1">
    <source>
        <dbReference type="ARBA" id="ARBA00004141"/>
    </source>
</evidence>
<protein>
    <submittedName>
        <fullName evidence="8">Uncharacterized protein</fullName>
    </submittedName>
</protein>
<accession>A0A9D4QQR9</accession>
<evidence type="ECO:0000256" key="5">
    <source>
        <dbReference type="SAM" id="MobiDB-lite"/>
    </source>
</evidence>
<evidence type="ECO:0000313" key="8">
    <source>
        <dbReference type="EMBL" id="KAH3840091.1"/>
    </source>
</evidence>
<feature type="region of interest" description="Disordered" evidence="5">
    <location>
        <begin position="194"/>
        <end position="222"/>
    </location>
</feature>
<organism evidence="8 9">
    <name type="scientific">Dreissena polymorpha</name>
    <name type="common">Zebra mussel</name>
    <name type="synonym">Mytilus polymorpha</name>
    <dbReference type="NCBI Taxonomy" id="45954"/>
    <lineage>
        <taxon>Eukaryota</taxon>
        <taxon>Metazoa</taxon>
        <taxon>Spiralia</taxon>
        <taxon>Lophotrochozoa</taxon>
        <taxon>Mollusca</taxon>
        <taxon>Bivalvia</taxon>
        <taxon>Autobranchia</taxon>
        <taxon>Heteroconchia</taxon>
        <taxon>Euheterodonta</taxon>
        <taxon>Imparidentia</taxon>
        <taxon>Neoheterodontei</taxon>
        <taxon>Myida</taxon>
        <taxon>Dreissenoidea</taxon>
        <taxon>Dreissenidae</taxon>
        <taxon>Dreissena</taxon>
    </lineage>
</organism>
<feature type="chain" id="PRO_5039381573" evidence="7">
    <location>
        <begin position="16"/>
        <end position="240"/>
    </location>
</feature>
<keyword evidence="2 6" id="KW-0812">Transmembrane</keyword>
<evidence type="ECO:0000256" key="4">
    <source>
        <dbReference type="ARBA" id="ARBA00023136"/>
    </source>
</evidence>
<keyword evidence="7" id="KW-0732">Signal</keyword>
<feature type="transmembrane region" description="Helical" evidence="6">
    <location>
        <begin position="80"/>
        <end position="104"/>
    </location>
</feature>
<dbReference type="GO" id="GO:0005886">
    <property type="term" value="C:plasma membrane"/>
    <property type="evidence" value="ECO:0007669"/>
    <property type="project" value="TreeGrafter"/>
</dbReference>
<keyword evidence="9" id="KW-1185">Reference proteome</keyword>
<evidence type="ECO:0000256" key="7">
    <source>
        <dbReference type="SAM" id="SignalP"/>
    </source>
</evidence>
<reference evidence="8" key="1">
    <citation type="journal article" date="2019" name="bioRxiv">
        <title>The Genome of the Zebra Mussel, Dreissena polymorpha: A Resource for Invasive Species Research.</title>
        <authorList>
            <person name="McCartney M.A."/>
            <person name="Auch B."/>
            <person name="Kono T."/>
            <person name="Mallez S."/>
            <person name="Zhang Y."/>
            <person name="Obille A."/>
            <person name="Becker A."/>
            <person name="Abrahante J.E."/>
            <person name="Garbe J."/>
            <person name="Badalamenti J.P."/>
            <person name="Herman A."/>
            <person name="Mangelson H."/>
            <person name="Liachko I."/>
            <person name="Sullivan S."/>
            <person name="Sone E.D."/>
            <person name="Koren S."/>
            <person name="Silverstein K.A.T."/>
            <person name="Beckman K.B."/>
            <person name="Gohl D.M."/>
        </authorList>
    </citation>
    <scope>NUCLEOTIDE SEQUENCE</scope>
    <source>
        <strain evidence="8">Duluth1</strain>
        <tissue evidence="8">Whole animal</tissue>
    </source>
</reference>
<proteinExistence type="predicted"/>
<evidence type="ECO:0000256" key="2">
    <source>
        <dbReference type="ARBA" id="ARBA00022692"/>
    </source>
</evidence>
<feature type="transmembrane region" description="Helical" evidence="6">
    <location>
        <begin position="111"/>
        <end position="135"/>
    </location>
</feature>
<gene>
    <name evidence="8" type="ORF">DPMN_113533</name>
</gene>
<comment type="subcellular location">
    <subcellularLocation>
        <location evidence="1">Membrane</location>
        <topology evidence="1">Multi-pass membrane protein</topology>
    </subcellularLocation>
</comment>
<evidence type="ECO:0000256" key="3">
    <source>
        <dbReference type="ARBA" id="ARBA00022989"/>
    </source>
</evidence>
<keyword evidence="3 6" id="KW-1133">Transmembrane helix</keyword>
<feature type="transmembrane region" description="Helical" evidence="6">
    <location>
        <begin position="147"/>
        <end position="167"/>
    </location>
</feature>
<dbReference type="AlphaFoldDB" id="A0A9D4QQR9"/>
<dbReference type="EMBL" id="JAIWYP010000004">
    <property type="protein sequence ID" value="KAH3840091.1"/>
    <property type="molecule type" value="Genomic_DNA"/>
</dbReference>
<dbReference type="Proteomes" id="UP000828390">
    <property type="component" value="Unassembled WGS sequence"/>
</dbReference>
<evidence type="ECO:0000313" key="9">
    <source>
        <dbReference type="Proteomes" id="UP000828390"/>
    </source>
</evidence>
<feature type="signal peptide" evidence="7">
    <location>
        <begin position="1"/>
        <end position="15"/>
    </location>
</feature>
<dbReference type="Gene3D" id="1.20.140.150">
    <property type="match status" value="1"/>
</dbReference>
<dbReference type="PANTHER" id="PTHR10671">
    <property type="entry name" value="EPITHELIAL MEMBRANE PROTEIN-RELATED"/>
    <property type="match status" value="1"/>
</dbReference>
<dbReference type="InterPro" id="IPR050579">
    <property type="entry name" value="PMP-22/EMP/MP20-like"/>
</dbReference>
<keyword evidence="4 6" id="KW-0472">Membrane</keyword>
<dbReference type="PANTHER" id="PTHR10671:SF108">
    <property type="entry name" value="CLAUDIN FAMILY PROTEIN-RELATED"/>
    <property type="match status" value="1"/>
</dbReference>
<comment type="caution">
    <text evidence="8">The sequence shown here is derived from an EMBL/GenBank/DDBJ whole genome shotgun (WGS) entry which is preliminary data.</text>
</comment>
<name>A0A9D4QQR9_DREPO</name>
<evidence type="ECO:0000256" key="6">
    <source>
        <dbReference type="SAM" id="Phobius"/>
    </source>
</evidence>
<sequence length="240" mass="26345">MPFCGLASTWAKVSAFLSIVALALQSAGSATNYWMSRYTFRDKLHFVVGLWKVTNCSGNYKAPCTVSEVPASYQNDKVTAVRALECVALALMFLCAVCLILYVGSRTCRRLAVACLAMTMLFLAAIMGIAGMAVWVNQIPELHYPGWSFGLTVVAITFNIAAGVLLIPDLAEYDYKTVLQHEGHYDNLAQEEGQAMSDGGGAQPSDYRDDVRPIIETQGPKGAPVFQYLNYDKRKKRDGF</sequence>